<name>A0ABM1DNH5_PRICU</name>
<keyword evidence="2" id="KW-1185">Reference proteome</keyword>
<proteinExistence type="predicted"/>
<dbReference type="Pfam" id="PF14977">
    <property type="entry name" value="FAM194"/>
    <property type="match status" value="1"/>
</dbReference>
<dbReference type="Proteomes" id="UP000695022">
    <property type="component" value="Unplaced"/>
</dbReference>
<evidence type="ECO:0000259" key="1">
    <source>
        <dbReference type="Pfam" id="PF14977"/>
    </source>
</evidence>
<dbReference type="RefSeq" id="XP_014661496.1">
    <property type="nucleotide sequence ID" value="XM_014806010.1"/>
</dbReference>
<dbReference type="GeneID" id="106804717"/>
<organism evidence="2 3">
    <name type="scientific">Priapulus caudatus</name>
    <name type="common">Priapulid worm</name>
    <dbReference type="NCBI Taxonomy" id="37621"/>
    <lineage>
        <taxon>Eukaryota</taxon>
        <taxon>Metazoa</taxon>
        <taxon>Ecdysozoa</taxon>
        <taxon>Scalidophora</taxon>
        <taxon>Priapulida</taxon>
        <taxon>Priapulimorpha</taxon>
        <taxon>Priapulimorphida</taxon>
        <taxon>Priapulidae</taxon>
        <taxon>Priapulus</taxon>
    </lineage>
</organism>
<gene>
    <name evidence="3" type="primary">LOC106804717</name>
</gene>
<dbReference type="InterPro" id="IPR029281">
    <property type="entry name" value="FAM194_C"/>
</dbReference>
<accession>A0ABM1DNH5</accession>
<feature type="domain" description="FAM194 C-terminal" evidence="1">
    <location>
        <begin position="437"/>
        <end position="622"/>
    </location>
</feature>
<dbReference type="PANTHER" id="PTHR23093:SF18">
    <property type="entry name" value="GLUTAMATE RICH 6"/>
    <property type="match status" value="1"/>
</dbReference>
<protein>
    <submittedName>
        <fullName evidence="3">Glutamate-rich protein 6-like isoform X1</fullName>
    </submittedName>
</protein>
<evidence type="ECO:0000313" key="3">
    <source>
        <dbReference type="RefSeq" id="XP_014661496.1"/>
    </source>
</evidence>
<evidence type="ECO:0000313" key="2">
    <source>
        <dbReference type="Proteomes" id="UP000695022"/>
    </source>
</evidence>
<reference evidence="3" key="1">
    <citation type="submission" date="2025-08" db="UniProtKB">
        <authorList>
            <consortium name="RefSeq"/>
        </authorList>
    </citation>
    <scope>IDENTIFICATION</scope>
</reference>
<dbReference type="PANTHER" id="PTHR23093">
    <property type="entry name" value="SIMILAR TO CHROMOSOME 3 OPEN READING FRAME 20"/>
    <property type="match status" value="1"/>
</dbReference>
<sequence length="708" mass="79316">MSGMEKIEAVSNTSISHRISSVNCGLYVDTSTTTTMNTMNGNESRVNPISNDVGGSESKNGDVAVLHLSQSESRTEQEKQFASPVIWVTQTPMSAVQKKYSIEDVFNNALSSTEKVKVWNKYNIGREADENEVETLPSMADLLNISPAGQQKIVRKDWQGIEKTYASVATQTPNSSENLEKAASVFELAVPSVLSQRRRSSARSMPGDWIGALQSFVGVHGIGLAEDHNETHLLTTDNPPVILKYKRESTHPDHVSLKLVDDNITLGNSICGFCSALVKPFPSPQMFSEQATETLYCCDEYCTFVEMYISSCLQELAEEEAAAEREAEKCKLGDDEIEIIDIGPHTSNERRKKKITKDMRDRAMHREIDKKILAGAAMTQQMNLYAMARNQLKIISYTLSSKKCIDSGWTITPSIPKPQEKPNLFHPLSQKDRKPGKFVQKFYSEMKTFYTLFPDGTGCIFYPSGNLAIVMSLDRDRQYRYVIQEDEPMDPRILAVFGTDGSGVCYNERGSIRLCLDQLGGSELDWHGNQRKRWFWRGMTWHCHAPPFQPITLSLNRAISVRVMSQENITVVFSIGTHTYRLSVGACLRQINTLPSLSAQDCNMALAQMQRCRTSKLLQAFADEVKSLQFLNAINERLILPKLREQRVVRTSRPVSRSVVDLTAASKPRTAAAKGGRYLRMIKQGPRREESEESNPLAANHLSAVVLN</sequence>